<dbReference type="CDD" id="cd06171">
    <property type="entry name" value="Sigma70_r4"/>
    <property type="match status" value="1"/>
</dbReference>
<dbReference type="NCBIfam" id="TIGR02937">
    <property type="entry name" value="sigma70-ECF"/>
    <property type="match status" value="1"/>
</dbReference>
<dbReference type="HOGENOM" id="CLU_1015022_0_0_11"/>
<keyword evidence="9" id="KW-1185">Reference proteome</keyword>
<organism evidence="8 9">
    <name type="scientific">Nocardiopsis dassonvillei (strain ATCC 23218 / DSM 43111 / CIP 107115 / JCM 7437 / KCTC 9190 / NBRC 14626 / NCTC 10488 / NRRL B-5397 / IMRU 509)</name>
    <name type="common">Actinomadura dassonvillei</name>
    <dbReference type="NCBI Taxonomy" id="446468"/>
    <lineage>
        <taxon>Bacteria</taxon>
        <taxon>Bacillati</taxon>
        <taxon>Actinomycetota</taxon>
        <taxon>Actinomycetes</taxon>
        <taxon>Streptosporangiales</taxon>
        <taxon>Nocardiopsidaceae</taxon>
        <taxon>Nocardiopsis</taxon>
    </lineage>
</organism>
<dbReference type="Pfam" id="PF04542">
    <property type="entry name" value="Sigma70_r2"/>
    <property type="match status" value="1"/>
</dbReference>
<dbReference type="InterPro" id="IPR007627">
    <property type="entry name" value="RNA_pol_sigma70_r2"/>
</dbReference>
<dbReference type="Proteomes" id="UP000002219">
    <property type="component" value="Chromosome 1"/>
</dbReference>
<dbReference type="InterPro" id="IPR036388">
    <property type="entry name" value="WH-like_DNA-bd_sf"/>
</dbReference>
<dbReference type="STRING" id="446468.Ndas_3581"/>
<evidence type="ECO:0000259" key="6">
    <source>
        <dbReference type="Pfam" id="PF04542"/>
    </source>
</evidence>
<dbReference type="InterPro" id="IPR013249">
    <property type="entry name" value="RNA_pol_sigma70_r4_t2"/>
</dbReference>
<dbReference type="GO" id="GO:0016987">
    <property type="term" value="F:sigma factor activity"/>
    <property type="evidence" value="ECO:0007669"/>
    <property type="project" value="UniProtKB-KW"/>
</dbReference>
<accession>D7B4I7</accession>
<evidence type="ECO:0000256" key="3">
    <source>
        <dbReference type="ARBA" id="ARBA00023082"/>
    </source>
</evidence>
<evidence type="ECO:0000313" key="8">
    <source>
        <dbReference type="EMBL" id="ADH68982.1"/>
    </source>
</evidence>
<dbReference type="EMBL" id="CP002040">
    <property type="protein sequence ID" value="ADH68982.1"/>
    <property type="molecule type" value="Genomic_DNA"/>
</dbReference>
<gene>
    <name evidence="8" type="ordered locus">Ndas_3581</name>
</gene>
<sequence length="274" mass="30397">MPTDTVFQEQRPARARRSHPDRLSCRPRRDHRTDPPPPAAVEADEPAREDGPASAKGTALPRGHARPEEPGLPEEPVRPEGPVLAEGPVRSEEPPHAEERAHERDGELDRLALAAREGSAAALDAFVRRTRPDVARYIARRVHPDRVEELSQETYLRALRGLPRFAGRAPARTWLLAIARNTVADRYRHDAARPDCVHHADWDLLPARAVRFDEHVALLCLLDGLAAERRQAFVLTQVEGLSYAEAARLADVPVGTIRSRVARARGDLVRGLTA</sequence>
<comment type="similarity">
    <text evidence="1">Belongs to the sigma-70 factor family. ECF subfamily.</text>
</comment>
<keyword evidence="4" id="KW-0804">Transcription</keyword>
<reference evidence="8 9" key="1">
    <citation type="journal article" date="2010" name="Stand. Genomic Sci.">
        <title>Complete genome sequence of Nocardiopsis dassonvillei type strain (IMRU 509).</title>
        <authorList>
            <person name="Sun H."/>
            <person name="Lapidus A."/>
            <person name="Nolan M."/>
            <person name="Lucas S."/>
            <person name="Del Rio T.G."/>
            <person name="Tice H."/>
            <person name="Cheng J.F."/>
            <person name="Tapia R."/>
            <person name="Han C."/>
            <person name="Goodwin L."/>
            <person name="Pitluck S."/>
            <person name="Pagani I."/>
            <person name="Ivanova N."/>
            <person name="Mavromatis K."/>
            <person name="Mikhailova N."/>
            <person name="Pati A."/>
            <person name="Chen A."/>
            <person name="Palaniappan K."/>
            <person name="Land M."/>
            <person name="Hauser L."/>
            <person name="Chang Y.J."/>
            <person name="Jeffries C.D."/>
            <person name="Djao O.D."/>
            <person name="Rohde M."/>
            <person name="Sikorski J."/>
            <person name="Goker M."/>
            <person name="Woyke T."/>
            <person name="Bristow J."/>
            <person name="Eisen J.A."/>
            <person name="Markowitz V."/>
            <person name="Hugenholtz P."/>
            <person name="Kyrpides N.C."/>
            <person name="Klenk H.P."/>
        </authorList>
    </citation>
    <scope>NUCLEOTIDE SEQUENCE [LARGE SCALE GENOMIC DNA]</scope>
    <source>
        <strain evidence="9">ATCC 23218 / DSM 43111 / CIP 107115 / JCM 7437 / KCTC 9190 / NBRC 14626 / NCTC 10488 / NRRL B-5397 / IMRU 509</strain>
    </source>
</reference>
<name>D7B4I7_NOCDD</name>
<keyword evidence="2" id="KW-0805">Transcription regulation</keyword>
<dbReference type="Pfam" id="PF08281">
    <property type="entry name" value="Sigma70_r4_2"/>
    <property type="match status" value="1"/>
</dbReference>
<proteinExistence type="inferred from homology"/>
<dbReference type="SUPFAM" id="SSF88659">
    <property type="entry name" value="Sigma3 and sigma4 domains of RNA polymerase sigma factors"/>
    <property type="match status" value="1"/>
</dbReference>
<evidence type="ECO:0000259" key="7">
    <source>
        <dbReference type="Pfam" id="PF08281"/>
    </source>
</evidence>
<dbReference type="Gene3D" id="1.10.10.10">
    <property type="entry name" value="Winged helix-like DNA-binding domain superfamily/Winged helix DNA-binding domain"/>
    <property type="match status" value="1"/>
</dbReference>
<dbReference type="GeneID" id="91486135"/>
<dbReference type="OrthoDB" id="3821507at2"/>
<dbReference type="InterPro" id="IPR039425">
    <property type="entry name" value="RNA_pol_sigma-70-like"/>
</dbReference>
<dbReference type="Gene3D" id="1.10.1740.10">
    <property type="match status" value="1"/>
</dbReference>
<feature type="region of interest" description="Disordered" evidence="5">
    <location>
        <begin position="1"/>
        <end position="105"/>
    </location>
</feature>
<dbReference type="RefSeq" id="WP_013154589.1">
    <property type="nucleotide sequence ID" value="NC_014210.1"/>
</dbReference>
<dbReference type="eggNOG" id="COG1595">
    <property type="taxonomic scope" value="Bacteria"/>
</dbReference>
<dbReference type="InterPro" id="IPR013324">
    <property type="entry name" value="RNA_pol_sigma_r3/r4-like"/>
</dbReference>
<dbReference type="GO" id="GO:0003677">
    <property type="term" value="F:DNA binding"/>
    <property type="evidence" value="ECO:0007669"/>
    <property type="project" value="InterPro"/>
</dbReference>
<feature type="domain" description="RNA polymerase sigma-70 region 2" evidence="6">
    <location>
        <begin position="126"/>
        <end position="190"/>
    </location>
</feature>
<dbReference type="InterPro" id="IPR013325">
    <property type="entry name" value="RNA_pol_sigma_r2"/>
</dbReference>
<protein>
    <submittedName>
        <fullName evidence="8">RNA polymerase, sigma-24 subunit, ECF subfamily</fullName>
    </submittedName>
</protein>
<dbReference type="GO" id="GO:0006352">
    <property type="term" value="P:DNA-templated transcription initiation"/>
    <property type="evidence" value="ECO:0007669"/>
    <property type="project" value="InterPro"/>
</dbReference>
<dbReference type="KEGG" id="nda:Ndas_3581"/>
<evidence type="ECO:0000256" key="4">
    <source>
        <dbReference type="ARBA" id="ARBA00023163"/>
    </source>
</evidence>
<keyword evidence="3" id="KW-0731">Sigma factor</keyword>
<dbReference type="AlphaFoldDB" id="D7B4I7"/>
<evidence type="ECO:0000313" key="9">
    <source>
        <dbReference type="Proteomes" id="UP000002219"/>
    </source>
</evidence>
<feature type="compositionally biased region" description="Basic and acidic residues" evidence="5">
    <location>
        <begin position="89"/>
        <end position="105"/>
    </location>
</feature>
<dbReference type="InterPro" id="IPR014284">
    <property type="entry name" value="RNA_pol_sigma-70_dom"/>
</dbReference>
<feature type="domain" description="RNA polymerase sigma factor 70 region 4 type 2" evidence="7">
    <location>
        <begin position="216"/>
        <end position="266"/>
    </location>
</feature>
<dbReference type="SUPFAM" id="SSF88946">
    <property type="entry name" value="Sigma2 domain of RNA polymerase sigma factors"/>
    <property type="match status" value="1"/>
</dbReference>
<dbReference type="PANTHER" id="PTHR43133">
    <property type="entry name" value="RNA POLYMERASE ECF-TYPE SIGMA FACTO"/>
    <property type="match status" value="1"/>
</dbReference>
<evidence type="ECO:0000256" key="5">
    <source>
        <dbReference type="SAM" id="MobiDB-lite"/>
    </source>
</evidence>
<evidence type="ECO:0000256" key="2">
    <source>
        <dbReference type="ARBA" id="ARBA00023015"/>
    </source>
</evidence>
<dbReference type="PANTHER" id="PTHR43133:SF61">
    <property type="entry name" value="ECF RNA POLYMERASE SIGMA FACTOR SIGC"/>
    <property type="match status" value="1"/>
</dbReference>
<evidence type="ECO:0000256" key="1">
    <source>
        <dbReference type="ARBA" id="ARBA00010641"/>
    </source>
</evidence>